<dbReference type="AlphaFoldDB" id="A0AAE1E127"/>
<comment type="caution">
    <text evidence="1">The sequence shown here is derived from an EMBL/GenBank/DDBJ whole genome shotgun (WGS) entry which is preliminary data.</text>
</comment>
<dbReference type="Proteomes" id="UP001283361">
    <property type="component" value="Unassembled WGS sequence"/>
</dbReference>
<gene>
    <name evidence="1" type="ORF">RRG08_039591</name>
</gene>
<accession>A0AAE1E127</accession>
<evidence type="ECO:0000313" key="2">
    <source>
        <dbReference type="Proteomes" id="UP001283361"/>
    </source>
</evidence>
<keyword evidence="2" id="KW-1185">Reference proteome</keyword>
<name>A0AAE1E127_9GAST</name>
<evidence type="ECO:0000313" key="1">
    <source>
        <dbReference type="EMBL" id="KAK3788983.1"/>
    </source>
</evidence>
<sequence length="69" mass="7806">MIMPNTKAPKSIAYLHFNSILLAAETSLGDRMVHKYAGDNSTHIQNHPYLQEIESSVGWCDNNYLELNV</sequence>
<reference evidence="1" key="1">
    <citation type="journal article" date="2023" name="G3 (Bethesda)">
        <title>A reference genome for the long-term kleptoplast-retaining sea slug Elysia crispata morphotype clarki.</title>
        <authorList>
            <person name="Eastman K.E."/>
            <person name="Pendleton A.L."/>
            <person name="Shaikh M.A."/>
            <person name="Suttiyut T."/>
            <person name="Ogas R."/>
            <person name="Tomko P."/>
            <person name="Gavelis G."/>
            <person name="Widhalm J.R."/>
            <person name="Wisecaver J.H."/>
        </authorList>
    </citation>
    <scope>NUCLEOTIDE SEQUENCE</scope>
    <source>
        <strain evidence="1">ECLA1</strain>
    </source>
</reference>
<organism evidence="1 2">
    <name type="scientific">Elysia crispata</name>
    <name type="common">lettuce slug</name>
    <dbReference type="NCBI Taxonomy" id="231223"/>
    <lineage>
        <taxon>Eukaryota</taxon>
        <taxon>Metazoa</taxon>
        <taxon>Spiralia</taxon>
        <taxon>Lophotrochozoa</taxon>
        <taxon>Mollusca</taxon>
        <taxon>Gastropoda</taxon>
        <taxon>Heterobranchia</taxon>
        <taxon>Euthyneura</taxon>
        <taxon>Panpulmonata</taxon>
        <taxon>Sacoglossa</taxon>
        <taxon>Placobranchoidea</taxon>
        <taxon>Plakobranchidae</taxon>
        <taxon>Elysia</taxon>
    </lineage>
</organism>
<dbReference type="EMBL" id="JAWDGP010001707">
    <property type="protein sequence ID" value="KAK3788983.1"/>
    <property type="molecule type" value="Genomic_DNA"/>
</dbReference>
<proteinExistence type="predicted"/>
<protein>
    <submittedName>
        <fullName evidence="1">Uncharacterized protein</fullName>
    </submittedName>
</protein>